<protein>
    <submittedName>
        <fullName evidence="1">Uncharacterized protein</fullName>
    </submittedName>
</protein>
<name>A0A139AM51_GONPJ</name>
<sequence length="175" mass="19510">MTGARLYVPQKDPALDQDNVTDGIVCSPGLFPLASDGWDLMSLKFGNLSINVTEQFSDHLLNADTIIDRSKVTACFNSTRTGTHQTGLRITSGRWENTPEFKMSEISDEQKAELECSCAQNILLSLTTSQQQLRPGLLDLEKLERAQSLTELICSGAGDWIGWLARNDMKQFNRR</sequence>
<accession>A0A139AM51</accession>
<reference evidence="1 2" key="1">
    <citation type="journal article" date="2015" name="Genome Biol. Evol.">
        <title>Phylogenomic analyses indicate that early fungi evolved digesting cell walls of algal ancestors of land plants.</title>
        <authorList>
            <person name="Chang Y."/>
            <person name="Wang S."/>
            <person name="Sekimoto S."/>
            <person name="Aerts A.L."/>
            <person name="Choi C."/>
            <person name="Clum A."/>
            <person name="LaButti K.M."/>
            <person name="Lindquist E.A."/>
            <person name="Yee Ngan C."/>
            <person name="Ohm R.A."/>
            <person name="Salamov A.A."/>
            <person name="Grigoriev I.V."/>
            <person name="Spatafora J.W."/>
            <person name="Berbee M.L."/>
        </authorList>
    </citation>
    <scope>NUCLEOTIDE SEQUENCE [LARGE SCALE GENOMIC DNA]</scope>
    <source>
        <strain evidence="1 2">JEL478</strain>
    </source>
</reference>
<dbReference type="Proteomes" id="UP000070544">
    <property type="component" value="Unassembled WGS sequence"/>
</dbReference>
<proteinExistence type="predicted"/>
<gene>
    <name evidence="1" type="ORF">M427DRAFT_54107</name>
</gene>
<dbReference type="EMBL" id="KQ965744">
    <property type="protein sequence ID" value="KXS17856.1"/>
    <property type="molecule type" value="Genomic_DNA"/>
</dbReference>
<evidence type="ECO:0000313" key="1">
    <source>
        <dbReference type="EMBL" id="KXS17856.1"/>
    </source>
</evidence>
<keyword evidence="2" id="KW-1185">Reference proteome</keyword>
<dbReference type="AlphaFoldDB" id="A0A139AM51"/>
<organism evidence="1 2">
    <name type="scientific">Gonapodya prolifera (strain JEL478)</name>
    <name type="common">Monoblepharis prolifera</name>
    <dbReference type="NCBI Taxonomy" id="1344416"/>
    <lineage>
        <taxon>Eukaryota</taxon>
        <taxon>Fungi</taxon>
        <taxon>Fungi incertae sedis</taxon>
        <taxon>Chytridiomycota</taxon>
        <taxon>Chytridiomycota incertae sedis</taxon>
        <taxon>Monoblepharidomycetes</taxon>
        <taxon>Monoblepharidales</taxon>
        <taxon>Gonapodyaceae</taxon>
        <taxon>Gonapodya</taxon>
    </lineage>
</organism>
<evidence type="ECO:0000313" key="2">
    <source>
        <dbReference type="Proteomes" id="UP000070544"/>
    </source>
</evidence>